<keyword evidence="3" id="KW-0378">Hydrolase</keyword>
<evidence type="ECO:0000313" key="12">
    <source>
        <dbReference type="Proteomes" id="UP001177023"/>
    </source>
</evidence>
<dbReference type="Pfam" id="PF00112">
    <property type="entry name" value="Peptidase_C1"/>
    <property type="match status" value="1"/>
</dbReference>
<proteinExistence type="inferred from homology"/>
<evidence type="ECO:0000259" key="10">
    <source>
        <dbReference type="SMART" id="SM00848"/>
    </source>
</evidence>
<gene>
    <name evidence="11" type="ORF">MSPICULIGERA_LOCUS6050</name>
</gene>
<feature type="domain" description="Cathepsin propeptide inhibitor" evidence="10">
    <location>
        <begin position="38"/>
        <end position="97"/>
    </location>
</feature>
<dbReference type="PANTHER" id="PTHR12411">
    <property type="entry name" value="CYSTEINE PROTEASE FAMILY C1-RELATED"/>
    <property type="match status" value="1"/>
</dbReference>
<keyword evidence="6" id="KW-1015">Disulfide bond</keyword>
<evidence type="ECO:0000256" key="6">
    <source>
        <dbReference type="ARBA" id="ARBA00023157"/>
    </source>
</evidence>
<keyword evidence="8" id="KW-0732">Signal</keyword>
<dbReference type="InterPro" id="IPR000169">
    <property type="entry name" value="Pept_cys_AS"/>
</dbReference>
<evidence type="ECO:0000256" key="5">
    <source>
        <dbReference type="ARBA" id="ARBA00023145"/>
    </source>
</evidence>
<dbReference type="InterPro" id="IPR013201">
    <property type="entry name" value="Prot_inhib_I29"/>
</dbReference>
<dbReference type="InterPro" id="IPR025660">
    <property type="entry name" value="Pept_his_AS"/>
</dbReference>
<evidence type="ECO:0000313" key="11">
    <source>
        <dbReference type="EMBL" id="CAJ0567498.1"/>
    </source>
</evidence>
<dbReference type="CDD" id="cd02248">
    <property type="entry name" value="Peptidase_C1A"/>
    <property type="match status" value="1"/>
</dbReference>
<dbReference type="Pfam" id="PF08246">
    <property type="entry name" value="Inhibitor_I29"/>
    <property type="match status" value="1"/>
</dbReference>
<dbReference type="PRINTS" id="PR00705">
    <property type="entry name" value="PAPAIN"/>
</dbReference>
<evidence type="ECO:0000256" key="7">
    <source>
        <dbReference type="SAM" id="Phobius"/>
    </source>
</evidence>
<feature type="transmembrane region" description="Helical" evidence="7">
    <location>
        <begin position="373"/>
        <end position="392"/>
    </location>
</feature>
<comment type="caution">
    <text evidence="11">The sequence shown here is derived from an EMBL/GenBank/DDBJ whole genome shotgun (WGS) entry which is preliminary data.</text>
</comment>
<protein>
    <recommendedName>
        <fullName evidence="13">Peptidase C1A papain C-terminal domain-containing protein</fullName>
    </recommendedName>
</protein>
<evidence type="ECO:0000259" key="9">
    <source>
        <dbReference type="SMART" id="SM00645"/>
    </source>
</evidence>
<dbReference type="SMART" id="SM00848">
    <property type="entry name" value="Inhibitor_I29"/>
    <property type="match status" value="1"/>
</dbReference>
<dbReference type="SMART" id="SM00645">
    <property type="entry name" value="Pept_C1"/>
    <property type="match status" value="1"/>
</dbReference>
<comment type="similarity">
    <text evidence="1">Belongs to the peptidase C1 family.</text>
</comment>
<dbReference type="InterPro" id="IPR038765">
    <property type="entry name" value="Papain-like_cys_pep_sf"/>
</dbReference>
<feature type="chain" id="PRO_5041348124" description="Peptidase C1A papain C-terminal domain-containing protein" evidence="8">
    <location>
        <begin position="19"/>
        <end position="686"/>
    </location>
</feature>
<dbReference type="PROSITE" id="PS00640">
    <property type="entry name" value="THIOL_PROTEASE_ASN"/>
    <property type="match status" value="1"/>
</dbReference>
<dbReference type="AlphaFoldDB" id="A0AA36CFK8"/>
<evidence type="ECO:0000256" key="3">
    <source>
        <dbReference type="ARBA" id="ARBA00022801"/>
    </source>
</evidence>
<keyword evidence="5" id="KW-0865">Zymogen</keyword>
<dbReference type="SUPFAM" id="SSF54001">
    <property type="entry name" value="Cysteine proteinases"/>
    <property type="match status" value="1"/>
</dbReference>
<dbReference type="InterPro" id="IPR013128">
    <property type="entry name" value="Peptidase_C1A"/>
</dbReference>
<evidence type="ECO:0000256" key="2">
    <source>
        <dbReference type="ARBA" id="ARBA00022670"/>
    </source>
</evidence>
<feature type="transmembrane region" description="Helical" evidence="7">
    <location>
        <begin position="339"/>
        <end position="361"/>
    </location>
</feature>
<dbReference type="PROSITE" id="PS00639">
    <property type="entry name" value="THIOL_PROTEASE_HIS"/>
    <property type="match status" value="1"/>
</dbReference>
<evidence type="ECO:0000256" key="8">
    <source>
        <dbReference type="SAM" id="SignalP"/>
    </source>
</evidence>
<evidence type="ECO:0000256" key="1">
    <source>
        <dbReference type="ARBA" id="ARBA00008455"/>
    </source>
</evidence>
<keyword evidence="12" id="KW-1185">Reference proteome</keyword>
<dbReference type="GO" id="GO:0006508">
    <property type="term" value="P:proteolysis"/>
    <property type="evidence" value="ECO:0007669"/>
    <property type="project" value="UniProtKB-KW"/>
</dbReference>
<accession>A0AA36CFK8</accession>
<dbReference type="GO" id="GO:0008234">
    <property type="term" value="F:cysteine-type peptidase activity"/>
    <property type="evidence" value="ECO:0007669"/>
    <property type="project" value="UniProtKB-KW"/>
</dbReference>
<dbReference type="PROSITE" id="PS00139">
    <property type="entry name" value="THIOL_PROTEASE_CYS"/>
    <property type="match status" value="1"/>
</dbReference>
<dbReference type="Proteomes" id="UP001177023">
    <property type="component" value="Unassembled WGS sequence"/>
</dbReference>
<dbReference type="InterPro" id="IPR039417">
    <property type="entry name" value="Peptidase_C1A_papain-like"/>
</dbReference>
<feature type="signal peptide" evidence="8">
    <location>
        <begin position="1"/>
        <end position="18"/>
    </location>
</feature>
<name>A0AA36CFK8_9BILA</name>
<reference evidence="11" key="1">
    <citation type="submission" date="2023-06" db="EMBL/GenBank/DDBJ databases">
        <authorList>
            <person name="Delattre M."/>
        </authorList>
    </citation>
    <scope>NUCLEOTIDE SEQUENCE</scope>
    <source>
        <strain evidence="11">AF72</strain>
    </source>
</reference>
<dbReference type="Pfam" id="PF19040">
    <property type="entry name" value="SGNH"/>
    <property type="match status" value="1"/>
</dbReference>
<feature type="domain" description="Peptidase C1A papain C-terminal" evidence="9">
    <location>
        <begin position="127"/>
        <end position="334"/>
    </location>
</feature>
<keyword evidence="4" id="KW-0788">Thiol protease</keyword>
<keyword evidence="7" id="KW-1133">Transmembrane helix</keyword>
<evidence type="ECO:0000256" key="4">
    <source>
        <dbReference type="ARBA" id="ARBA00022807"/>
    </source>
</evidence>
<dbReference type="InterPro" id="IPR043968">
    <property type="entry name" value="SGNH"/>
</dbReference>
<organism evidence="11 12">
    <name type="scientific">Mesorhabditis spiculigera</name>
    <dbReference type="NCBI Taxonomy" id="96644"/>
    <lineage>
        <taxon>Eukaryota</taxon>
        <taxon>Metazoa</taxon>
        <taxon>Ecdysozoa</taxon>
        <taxon>Nematoda</taxon>
        <taxon>Chromadorea</taxon>
        <taxon>Rhabditida</taxon>
        <taxon>Rhabditina</taxon>
        <taxon>Rhabditomorpha</taxon>
        <taxon>Rhabditoidea</taxon>
        <taxon>Rhabditidae</taxon>
        <taxon>Mesorhabditinae</taxon>
        <taxon>Mesorhabditis</taxon>
    </lineage>
</organism>
<feature type="non-terminal residue" evidence="11">
    <location>
        <position position="1"/>
    </location>
</feature>
<keyword evidence="7" id="KW-0472">Membrane</keyword>
<dbReference type="InterPro" id="IPR025661">
    <property type="entry name" value="Pept_asp_AS"/>
</dbReference>
<keyword evidence="2" id="KW-0645">Protease</keyword>
<sequence>MLRVVMLAVFGLVATVLAVNLVSLDKDGILDSDTLKEFSSFKSRFNRACSDGSAECKRKKQAFKANLKKLKSLNATKKKGGAEYGITEYLDWDPEELKKLVFNIDTLPAPLNLSSVDAEGRSKRANIGTKDWRTTQAVNPIRNQGSCGSCWAFASVAAIEIQSNFLNKRTGAKRRAYSEQHLLNCVAGNTCNGGWPITAMTYAKTKGLARAVNQKYTGKMVACPKKLAVDKPVANVLDMTGKLAQMQSYVQNTGPITAAFYVCNDFYMYTGGVYRTQCTYDNPEFVGGHAVAIIGFGTTADGVDYWLVRNSWGVNWGINGYFMIERGTDTSYFESHHELYVPAKLVAFLITIVISILLHHFFEKPLLRADFQIVLIVLTILFAAIGTLFYGIPRIESLQERAKSGNTTKEINAKAIAWHLANMQYYSRVNGKFVYQDPAVIGEMGHAVYQNGTGRTSLMLLGNSYAPQRASALEKAVPLAKRSTLDMFGTPGPVALFNELPEHSEYLWRLIEERKPDVVYVCLRYIATFGKYDEFSENGDDAKTKAYLAAIQRLSNFTKHIIVELDFPFRCEPRPGKPAVENIQNFLNDVIDSLERDKPLDGLNLSFNATEYEQNRARRRWRFVQKQCPKCQLFDLIPAFLDSEGHIFRMSDPATKHSYLDNQCHHTEAGLAVMEDPIRKVLAPYL</sequence>
<dbReference type="InterPro" id="IPR000668">
    <property type="entry name" value="Peptidase_C1A_C"/>
</dbReference>
<keyword evidence="7" id="KW-0812">Transmembrane</keyword>
<dbReference type="Gene3D" id="3.90.70.10">
    <property type="entry name" value="Cysteine proteinases"/>
    <property type="match status" value="1"/>
</dbReference>
<evidence type="ECO:0008006" key="13">
    <source>
        <dbReference type="Google" id="ProtNLM"/>
    </source>
</evidence>
<dbReference type="EMBL" id="CATQJA010001494">
    <property type="protein sequence ID" value="CAJ0567498.1"/>
    <property type="molecule type" value="Genomic_DNA"/>
</dbReference>